<dbReference type="RefSeq" id="XP_006820738.1">
    <property type="nucleotide sequence ID" value="XM_006820675.1"/>
</dbReference>
<dbReference type="PRINTS" id="PR00131">
    <property type="entry name" value="GLHYDRLASE1"/>
</dbReference>
<evidence type="ECO:0000256" key="4">
    <source>
        <dbReference type="ARBA" id="ARBA00023295"/>
    </source>
</evidence>
<feature type="active site" description="Nucleophile" evidence="5">
    <location>
        <position position="404"/>
    </location>
</feature>
<gene>
    <name evidence="9" type="primary">LOC100371278</name>
</gene>
<keyword evidence="4 7" id="KW-0326">Glycosidase</keyword>
<evidence type="ECO:0000313" key="9">
    <source>
        <dbReference type="RefSeq" id="XP_006820738.1"/>
    </source>
</evidence>
<evidence type="ECO:0000256" key="2">
    <source>
        <dbReference type="ARBA" id="ARBA00012744"/>
    </source>
</evidence>
<keyword evidence="3 7" id="KW-0378">Hydrolase</keyword>
<name>A0ABM0ML47_SACKO</name>
<dbReference type="InterPro" id="IPR033132">
    <property type="entry name" value="GH_1_N_CS"/>
</dbReference>
<dbReference type="Proteomes" id="UP000694865">
    <property type="component" value="Unplaced"/>
</dbReference>
<evidence type="ECO:0000256" key="6">
    <source>
        <dbReference type="RuleBase" id="RU003690"/>
    </source>
</evidence>
<reference evidence="9" key="1">
    <citation type="submission" date="2025-08" db="UniProtKB">
        <authorList>
            <consortium name="RefSeq"/>
        </authorList>
    </citation>
    <scope>IDENTIFICATION</scope>
    <source>
        <tissue evidence="9">Testes</tissue>
    </source>
</reference>
<evidence type="ECO:0000256" key="1">
    <source>
        <dbReference type="ARBA" id="ARBA00010838"/>
    </source>
</evidence>
<dbReference type="PANTHER" id="PTHR10353:SF36">
    <property type="entry name" value="LP05116P"/>
    <property type="match status" value="1"/>
</dbReference>
<evidence type="ECO:0000313" key="8">
    <source>
        <dbReference type="Proteomes" id="UP000694865"/>
    </source>
</evidence>
<organism evidence="8 9">
    <name type="scientific">Saccoglossus kowalevskii</name>
    <name type="common">Acorn worm</name>
    <dbReference type="NCBI Taxonomy" id="10224"/>
    <lineage>
        <taxon>Eukaryota</taxon>
        <taxon>Metazoa</taxon>
        <taxon>Hemichordata</taxon>
        <taxon>Enteropneusta</taxon>
        <taxon>Harrimaniidae</taxon>
        <taxon>Saccoglossus</taxon>
    </lineage>
</organism>
<accession>A0ABM0ML47</accession>
<protein>
    <recommendedName>
        <fullName evidence="2">beta-glucosidase</fullName>
        <ecNumber evidence="2">3.2.1.21</ecNumber>
    </recommendedName>
</protein>
<keyword evidence="8" id="KW-1185">Reference proteome</keyword>
<dbReference type="PANTHER" id="PTHR10353">
    <property type="entry name" value="GLYCOSYL HYDROLASE"/>
    <property type="match status" value="1"/>
</dbReference>
<dbReference type="Gene3D" id="3.20.20.80">
    <property type="entry name" value="Glycosidases"/>
    <property type="match status" value="1"/>
</dbReference>
<dbReference type="EC" id="3.2.1.21" evidence="2"/>
<evidence type="ECO:0000256" key="5">
    <source>
        <dbReference type="PROSITE-ProRule" id="PRU10055"/>
    </source>
</evidence>
<dbReference type="InterPro" id="IPR001360">
    <property type="entry name" value="Glyco_hydro_1"/>
</dbReference>
<comment type="similarity">
    <text evidence="1 6">Belongs to the glycosyl hydrolase 1 family.</text>
</comment>
<dbReference type="InterPro" id="IPR018120">
    <property type="entry name" value="Glyco_hydro_1_AS"/>
</dbReference>
<dbReference type="PROSITE" id="PS00572">
    <property type="entry name" value="GLYCOSYL_HYDROL_F1_1"/>
    <property type="match status" value="1"/>
</dbReference>
<evidence type="ECO:0000256" key="3">
    <source>
        <dbReference type="ARBA" id="ARBA00022801"/>
    </source>
</evidence>
<dbReference type="SUPFAM" id="SSF51445">
    <property type="entry name" value="(Trans)glycosidases"/>
    <property type="match status" value="1"/>
</dbReference>
<proteinExistence type="inferred from homology"/>
<dbReference type="Pfam" id="PF00232">
    <property type="entry name" value="Glyco_hydro_1"/>
    <property type="match status" value="1"/>
</dbReference>
<sequence>MSCRPSSQTKLPESEFVYKEFQNPDRDRAMTGTFQQGFAWGAATAAYQIEGAWDEDGKGASIWDTFSHHEGNIYGNHNGDIACDSYHKIYQDVELMKQLGLTHYRFSISWPRILPDGTSKTINQAGIDYYRELIDALLEANIKPMVTLYHWDLPQALQDIGGWENDMIVVYFNQYADVCFREFGDKVKLWITFNEPSEFIKEGYETGCLAPGLKHQGTSVYRVAHNVLLSHGTAWRTYDNKYRASQKGMVGICLVCNWAIPYSNSKEDVDATERFIMFMFGWFANPIFGSGDYPEAMKQQVMMKSREQGLTSSRLPDFNEEEKSLILGTMDFLGLNYYTTKRVRHLASPTYPASLDADQDLHCTYDDDWPTSGSTWLRPVPWGFRELLRWVKNKYNNPPIYITENGFSDPNLESEGYPNLDDICRSKYIRSHINELLKAYIMDDVDIRGYMTWSLTDNFEWCDGYSSKFGLYHVDFTDPSRPRTPKTSVKTYRQIVKDNGFL</sequence>
<dbReference type="GeneID" id="100371278"/>
<dbReference type="InterPro" id="IPR017853">
    <property type="entry name" value="GH"/>
</dbReference>
<evidence type="ECO:0000256" key="7">
    <source>
        <dbReference type="RuleBase" id="RU004468"/>
    </source>
</evidence>
<dbReference type="PROSITE" id="PS00653">
    <property type="entry name" value="GLYCOSYL_HYDROL_F1_2"/>
    <property type="match status" value="1"/>
</dbReference>